<keyword evidence="1" id="KW-0479">Metal-binding</keyword>
<gene>
    <name evidence="3" type="ORF">ABVK25_010904</name>
</gene>
<organism evidence="3 4">
    <name type="scientific">Lepraria finkii</name>
    <dbReference type="NCBI Taxonomy" id="1340010"/>
    <lineage>
        <taxon>Eukaryota</taxon>
        <taxon>Fungi</taxon>
        <taxon>Dikarya</taxon>
        <taxon>Ascomycota</taxon>
        <taxon>Pezizomycotina</taxon>
        <taxon>Lecanoromycetes</taxon>
        <taxon>OSLEUM clade</taxon>
        <taxon>Lecanoromycetidae</taxon>
        <taxon>Lecanorales</taxon>
        <taxon>Lecanorineae</taxon>
        <taxon>Stereocaulaceae</taxon>
        <taxon>Lepraria</taxon>
    </lineage>
</organism>
<evidence type="ECO:0000313" key="4">
    <source>
        <dbReference type="Proteomes" id="UP001590951"/>
    </source>
</evidence>
<sequence>MIKMPSCHCGRSFGDPSALQQHQRSKFHCYCRECDRFFVHPNALEQHRSALHNCYSREAYAKKGWGSRNNFQLSYGFKPGNSEDWEEGNRILDAMIEADMENQRERPA</sequence>
<dbReference type="InterPro" id="IPR013087">
    <property type="entry name" value="Znf_C2H2_type"/>
</dbReference>
<comment type="caution">
    <text evidence="3">The sequence shown here is derived from an EMBL/GenBank/DDBJ whole genome shotgun (WGS) entry which is preliminary data.</text>
</comment>
<evidence type="ECO:0000313" key="3">
    <source>
        <dbReference type="EMBL" id="KAL2048846.1"/>
    </source>
</evidence>
<dbReference type="PROSITE" id="PS50157">
    <property type="entry name" value="ZINC_FINGER_C2H2_2"/>
    <property type="match status" value="1"/>
</dbReference>
<accession>A0ABR4AVK5</accession>
<evidence type="ECO:0000256" key="1">
    <source>
        <dbReference type="PROSITE-ProRule" id="PRU00042"/>
    </source>
</evidence>
<dbReference type="PROSITE" id="PS00028">
    <property type="entry name" value="ZINC_FINGER_C2H2_1"/>
    <property type="match status" value="1"/>
</dbReference>
<proteinExistence type="predicted"/>
<feature type="domain" description="C2H2-type" evidence="2">
    <location>
        <begin position="27"/>
        <end position="52"/>
    </location>
</feature>
<reference evidence="3 4" key="1">
    <citation type="submission" date="2024-09" db="EMBL/GenBank/DDBJ databases">
        <title>Rethinking Asexuality: The Enigmatic Case of Functional Sexual Genes in Lepraria (Stereocaulaceae).</title>
        <authorList>
            <person name="Doellman M."/>
            <person name="Sun Y."/>
            <person name="Barcenas-Pena A."/>
            <person name="Lumbsch H.T."/>
            <person name="Grewe F."/>
        </authorList>
    </citation>
    <scope>NUCLEOTIDE SEQUENCE [LARGE SCALE GENOMIC DNA]</scope>
    <source>
        <strain evidence="3 4">Grewe 0041</strain>
    </source>
</reference>
<dbReference type="Pfam" id="PF00096">
    <property type="entry name" value="zf-C2H2"/>
    <property type="match status" value="1"/>
</dbReference>
<keyword evidence="1" id="KW-0863">Zinc-finger</keyword>
<protein>
    <recommendedName>
        <fullName evidence="2">C2H2-type domain-containing protein</fullName>
    </recommendedName>
</protein>
<dbReference type="Proteomes" id="UP001590951">
    <property type="component" value="Unassembled WGS sequence"/>
</dbReference>
<keyword evidence="1" id="KW-0862">Zinc</keyword>
<dbReference type="EMBL" id="JBHFEH010000078">
    <property type="protein sequence ID" value="KAL2048846.1"/>
    <property type="molecule type" value="Genomic_DNA"/>
</dbReference>
<name>A0ABR4AVK5_9LECA</name>
<keyword evidence="4" id="KW-1185">Reference proteome</keyword>
<evidence type="ECO:0000259" key="2">
    <source>
        <dbReference type="PROSITE" id="PS50157"/>
    </source>
</evidence>